<dbReference type="Pfam" id="PF00126">
    <property type="entry name" value="HTH_1"/>
    <property type="match status" value="1"/>
</dbReference>
<gene>
    <name evidence="5" type="ORF">COW36_11180</name>
</gene>
<organism evidence="5 6">
    <name type="scientific">bacterium (Candidatus Blackallbacteria) CG17_big_fil_post_rev_8_21_14_2_50_48_46</name>
    <dbReference type="NCBI Taxonomy" id="2014261"/>
    <lineage>
        <taxon>Bacteria</taxon>
        <taxon>Candidatus Blackallbacteria</taxon>
    </lineage>
</organism>
<dbReference type="AlphaFoldDB" id="A0A2M7G4R2"/>
<dbReference type="GO" id="GO:0003700">
    <property type="term" value="F:DNA-binding transcription factor activity"/>
    <property type="evidence" value="ECO:0007669"/>
    <property type="project" value="InterPro"/>
</dbReference>
<protein>
    <recommendedName>
        <fullName evidence="4">HTH lysR-type domain-containing protein</fullName>
    </recommendedName>
</protein>
<sequence>MSDVNLDALISFQELVKQLNISRAAEALNYTQQALSYQIAQLEEKLNVQLFERQAQGLVITEAGQRLNHALPQFFKTLDQTMSAMQQFTQKGEAKTLRLYLSNGWDCNLFTSQFLLALLAAFPEIEIKSHWVLQHQLAAALIEQPNSIALGYHRLNIEEVENYELFSSPAVLAADCYKGEQKGLIAFNDEHVFPFVRMLKDRKYDYTLGETLEHEYPLTRLIVNTICICRKLAMAGEGSILTHEAAVADRVADHEMQILQRCNKVFYQGILSWHKNRQHYVSIEKIQAIAEQITASENAFET</sequence>
<dbReference type="GO" id="GO:0000976">
    <property type="term" value="F:transcription cis-regulatory region binding"/>
    <property type="evidence" value="ECO:0007669"/>
    <property type="project" value="TreeGrafter"/>
</dbReference>
<dbReference type="Gene3D" id="1.10.10.10">
    <property type="entry name" value="Winged helix-like DNA-binding domain superfamily/Winged helix DNA-binding domain"/>
    <property type="match status" value="1"/>
</dbReference>
<dbReference type="PROSITE" id="PS50931">
    <property type="entry name" value="HTH_LYSR"/>
    <property type="match status" value="1"/>
</dbReference>
<feature type="domain" description="HTH lysR-type" evidence="4">
    <location>
        <begin position="4"/>
        <end position="61"/>
    </location>
</feature>
<dbReference type="InterPro" id="IPR000847">
    <property type="entry name" value="LysR_HTH_N"/>
</dbReference>
<dbReference type="SUPFAM" id="SSF53850">
    <property type="entry name" value="Periplasmic binding protein-like II"/>
    <property type="match status" value="1"/>
</dbReference>
<evidence type="ECO:0000256" key="2">
    <source>
        <dbReference type="ARBA" id="ARBA00023015"/>
    </source>
</evidence>
<evidence type="ECO:0000256" key="1">
    <source>
        <dbReference type="ARBA" id="ARBA00009437"/>
    </source>
</evidence>
<evidence type="ECO:0000256" key="3">
    <source>
        <dbReference type="ARBA" id="ARBA00023163"/>
    </source>
</evidence>
<dbReference type="PANTHER" id="PTHR30126">
    <property type="entry name" value="HTH-TYPE TRANSCRIPTIONAL REGULATOR"/>
    <property type="match status" value="1"/>
</dbReference>
<dbReference type="InterPro" id="IPR036388">
    <property type="entry name" value="WH-like_DNA-bd_sf"/>
</dbReference>
<comment type="similarity">
    <text evidence="1">Belongs to the LysR transcriptional regulatory family.</text>
</comment>
<reference evidence="5 6" key="1">
    <citation type="submission" date="2017-09" db="EMBL/GenBank/DDBJ databases">
        <title>Depth-based differentiation of microbial function through sediment-hosted aquifers and enrichment of novel symbionts in the deep terrestrial subsurface.</title>
        <authorList>
            <person name="Probst A.J."/>
            <person name="Ladd B."/>
            <person name="Jarett J.K."/>
            <person name="Geller-Mcgrath D.E."/>
            <person name="Sieber C.M."/>
            <person name="Emerson J.B."/>
            <person name="Anantharaman K."/>
            <person name="Thomas B.C."/>
            <person name="Malmstrom R."/>
            <person name="Stieglmeier M."/>
            <person name="Klingl A."/>
            <person name="Woyke T."/>
            <person name="Ryan C.M."/>
            <person name="Banfield J.F."/>
        </authorList>
    </citation>
    <scope>NUCLEOTIDE SEQUENCE [LARGE SCALE GENOMIC DNA]</scope>
    <source>
        <strain evidence="5">CG17_big_fil_post_rev_8_21_14_2_50_48_46</strain>
    </source>
</reference>
<accession>A0A2M7G4R2</accession>
<keyword evidence="3" id="KW-0804">Transcription</keyword>
<dbReference type="SUPFAM" id="SSF46785">
    <property type="entry name" value="Winged helix' DNA-binding domain"/>
    <property type="match status" value="1"/>
</dbReference>
<evidence type="ECO:0000313" key="6">
    <source>
        <dbReference type="Proteomes" id="UP000231019"/>
    </source>
</evidence>
<dbReference type="Proteomes" id="UP000231019">
    <property type="component" value="Unassembled WGS sequence"/>
</dbReference>
<proteinExistence type="inferred from homology"/>
<name>A0A2M7G4R2_9BACT</name>
<keyword evidence="2" id="KW-0805">Transcription regulation</keyword>
<dbReference type="PRINTS" id="PR00039">
    <property type="entry name" value="HTHLYSR"/>
</dbReference>
<comment type="caution">
    <text evidence="5">The sequence shown here is derived from an EMBL/GenBank/DDBJ whole genome shotgun (WGS) entry which is preliminary data.</text>
</comment>
<dbReference type="EMBL" id="PFFQ01000034">
    <property type="protein sequence ID" value="PIW16837.1"/>
    <property type="molecule type" value="Genomic_DNA"/>
</dbReference>
<dbReference type="PANTHER" id="PTHR30126:SF21">
    <property type="entry name" value="TRANSCRIPTIONAL REGULATOR-RELATED"/>
    <property type="match status" value="1"/>
</dbReference>
<dbReference type="InterPro" id="IPR036390">
    <property type="entry name" value="WH_DNA-bd_sf"/>
</dbReference>
<evidence type="ECO:0000313" key="5">
    <source>
        <dbReference type="EMBL" id="PIW16837.1"/>
    </source>
</evidence>
<evidence type="ECO:0000259" key="4">
    <source>
        <dbReference type="PROSITE" id="PS50931"/>
    </source>
</evidence>